<evidence type="ECO:0000256" key="3">
    <source>
        <dbReference type="ARBA" id="ARBA00022840"/>
    </source>
</evidence>
<dbReference type="PANTHER" id="PTHR42781">
    <property type="entry name" value="SPERMIDINE/PUTRESCINE IMPORT ATP-BINDING PROTEIN POTA"/>
    <property type="match status" value="1"/>
</dbReference>
<dbReference type="Pfam" id="PF00005">
    <property type="entry name" value="ABC_tran"/>
    <property type="match status" value="1"/>
</dbReference>
<name>A0A4R1GDR1_9BACT</name>
<dbReference type="PROSITE" id="PS50893">
    <property type="entry name" value="ABC_TRANSPORTER_2"/>
    <property type="match status" value="1"/>
</dbReference>
<dbReference type="InterPro" id="IPR017871">
    <property type="entry name" value="ABC_transporter-like_CS"/>
</dbReference>
<dbReference type="GO" id="GO:0005524">
    <property type="term" value="F:ATP binding"/>
    <property type="evidence" value="ECO:0007669"/>
    <property type="project" value="UniProtKB-KW"/>
</dbReference>
<proteinExistence type="predicted"/>
<dbReference type="SMART" id="SM00382">
    <property type="entry name" value="AAA"/>
    <property type="match status" value="1"/>
</dbReference>
<keyword evidence="3 5" id="KW-0067">ATP-binding</keyword>
<dbReference type="RefSeq" id="WP_132524588.1">
    <property type="nucleotide sequence ID" value="NZ_SMFV01000001.1"/>
</dbReference>
<comment type="caution">
    <text evidence="5">The sequence shown here is derived from an EMBL/GenBank/DDBJ whole genome shotgun (WGS) entry which is preliminary data.</text>
</comment>
<reference evidence="5 6" key="1">
    <citation type="submission" date="2019-03" db="EMBL/GenBank/DDBJ databases">
        <title>Genomic Encyclopedia of Archaeal and Bacterial Type Strains, Phase II (KMG-II): from individual species to whole genera.</title>
        <authorList>
            <person name="Goeker M."/>
        </authorList>
    </citation>
    <scope>NUCLEOTIDE SEQUENCE [LARGE SCALE GENOMIC DNA]</scope>
    <source>
        <strain evidence="5 6">DSM 24425</strain>
    </source>
</reference>
<dbReference type="InterPro" id="IPR003593">
    <property type="entry name" value="AAA+_ATPase"/>
</dbReference>
<evidence type="ECO:0000256" key="2">
    <source>
        <dbReference type="ARBA" id="ARBA00022741"/>
    </source>
</evidence>
<dbReference type="InterPro" id="IPR027417">
    <property type="entry name" value="P-loop_NTPase"/>
</dbReference>
<dbReference type="SUPFAM" id="SSF52540">
    <property type="entry name" value="P-loop containing nucleoside triphosphate hydrolases"/>
    <property type="match status" value="1"/>
</dbReference>
<organism evidence="5 6">
    <name type="scientific">Phorcysia thermohydrogeniphila</name>
    <dbReference type="NCBI Taxonomy" id="936138"/>
    <lineage>
        <taxon>Bacteria</taxon>
        <taxon>Pseudomonadati</taxon>
        <taxon>Aquificota</taxon>
        <taxon>Aquificia</taxon>
        <taxon>Desulfurobacteriales</taxon>
        <taxon>Desulfurobacteriaceae</taxon>
        <taxon>Phorcysia</taxon>
    </lineage>
</organism>
<dbReference type="Proteomes" id="UP000295777">
    <property type="component" value="Unassembled WGS sequence"/>
</dbReference>
<gene>
    <name evidence="5" type="ORF">CLV27_0035</name>
</gene>
<keyword evidence="1" id="KW-0813">Transport</keyword>
<keyword evidence="6" id="KW-1185">Reference proteome</keyword>
<evidence type="ECO:0000256" key="1">
    <source>
        <dbReference type="ARBA" id="ARBA00022448"/>
    </source>
</evidence>
<accession>A0A4R1GDR1</accession>
<dbReference type="InterPro" id="IPR050093">
    <property type="entry name" value="ABC_SmlMolc_Importer"/>
</dbReference>
<dbReference type="AlphaFoldDB" id="A0A4R1GDR1"/>
<feature type="domain" description="ABC transporter" evidence="4">
    <location>
        <begin position="1"/>
        <end position="226"/>
    </location>
</feature>
<dbReference type="GO" id="GO:0016887">
    <property type="term" value="F:ATP hydrolysis activity"/>
    <property type="evidence" value="ECO:0007669"/>
    <property type="project" value="InterPro"/>
</dbReference>
<protein>
    <submittedName>
        <fullName evidence="5">Molybdate transport system ATP-binding protein</fullName>
    </submittedName>
</protein>
<sequence>MLEISVKKRFKDFCLDVEFSCRTRITALFAPSGSGKSLTLQTIAGLVEPDEGRIEVNGKLFFDSKRGVNLPPQKRRVGYLFQDYALFPHMTVIENVRFGSKDEELVGELLKILEIEEIKDKFPSEISGGQKQRVALARALATKPHVLLLDEPFSALHKELKLSLYREIKKIQELFGIPIILVSHDIDEVFELADFIVVMEKGRVVQTGEPFSVFMNPLNLKVAKLLGHRSFLKGRVVSVGSDYLEVKLRSGIKLKCRRREGVAVGDEVFVSILPFSLALSPSLESTKLVVLVRKISSSREFKRIEVEIERERVELLIPSSLSPNFIMEEGRTATIYLSADFIPVIKEGS</sequence>
<keyword evidence="2" id="KW-0547">Nucleotide-binding</keyword>
<dbReference type="OrthoDB" id="9802264at2"/>
<dbReference type="PANTHER" id="PTHR42781:SF4">
    <property type="entry name" value="SPERMIDINE_PUTRESCINE IMPORT ATP-BINDING PROTEIN POTA"/>
    <property type="match status" value="1"/>
</dbReference>
<evidence type="ECO:0000313" key="5">
    <source>
        <dbReference type="EMBL" id="TCK06234.1"/>
    </source>
</evidence>
<evidence type="ECO:0000313" key="6">
    <source>
        <dbReference type="Proteomes" id="UP000295777"/>
    </source>
</evidence>
<dbReference type="PROSITE" id="PS00211">
    <property type="entry name" value="ABC_TRANSPORTER_1"/>
    <property type="match status" value="1"/>
</dbReference>
<dbReference type="EMBL" id="SMFV01000001">
    <property type="protein sequence ID" value="TCK06234.1"/>
    <property type="molecule type" value="Genomic_DNA"/>
</dbReference>
<dbReference type="Gene3D" id="3.40.50.300">
    <property type="entry name" value="P-loop containing nucleotide triphosphate hydrolases"/>
    <property type="match status" value="1"/>
</dbReference>
<dbReference type="InterPro" id="IPR003439">
    <property type="entry name" value="ABC_transporter-like_ATP-bd"/>
</dbReference>
<evidence type="ECO:0000259" key="4">
    <source>
        <dbReference type="PROSITE" id="PS50893"/>
    </source>
</evidence>